<accession>A0A915DIS8</accession>
<proteinExistence type="inferred from homology"/>
<dbReference type="GO" id="GO:0070292">
    <property type="term" value="P:N-acylphosphatidylethanolamine metabolic process"/>
    <property type="evidence" value="ECO:0007669"/>
    <property type="project" value="TreeGrafter"/>
</dbReference>
<keyword evidence="3" id="KW-0378">Hydrolase</keyword>
<dbReference type="InterPro" id="IPR007053">
    <property type="entry name" value="LRAT_dom"/>
</dbReference>
<evidence type="ECO:0000313" key="7">
    <source>
        <dbReference type="WBParaSite" id="jg2048.2"/>
    </source>
</evidence>
<reference evidence="7" key="1">
    <citation type="submission" date="2022-11" db="UniProtKB">
        <authorList>
            <consortium name="WormBaseParasite"/>
        </authorList>
    </citation>
    <scope>IDENTIFICATION</scope>
</reference>
<dbReference type="GO" id="GO:0005737">
    <property type="term" value="C:cytoplasm"/>
    <property type="evidence" value="ECO:0007669"/>
    <property type="project" value="TreeGrafter"/>
</dbReference>
<dbReference type="Proteomes" id="UP000887574">
    <property type="component" value="Unplaced"/>
</dbReference>
<evidence type="ECO:0000256" key="3">
    <source>
        <dbReference type="ARBA" id="ARBA00022801"/>
    </source>
</evidence>
<evidence type="ECO:0000313" key="6">
    <source>
        <dbReference type="Proteomes" id="UP000887574"/>
    </source>
</evidence>
<dbReference type="GO" id="GO:0008970">
    <property type="term" value="F:phospholipase A1 activity"/>
    <property type="evidence" value="ECO:0007669"/>
    <property type="project" value="TreeGrafter"/>
</dbReference>
<sequence length="351" mass="40801">MWKLQIIGFKWSLMYVTRESGSLLTVYAKYNKVVINSIKNGYLAHAANKYTKGQQCTFREDVGKGSPPKYRKSGKPVEKLVSEWKQGDQIVPLLKPGDLMELKHTEGTHWMIYVGGPRLEYIHTSHKSQPSINWTSVQKSSLLTSCQRWMIRKNNHLDSKYKHYSPSQVVQRAEALVGCTRIPFSYSHNNCQHFVNSVRYDIWQSEIADNRNSCHRNTLPWRKVIEDRLPSPRNDTVPFYKIAKASKSGKQVVVNIKLYGNLPEEIHSAYWPLVRLVRRKTSKNGSLERVKTKLKISKKAKKGISELLKFVKKMTLEYHTKMNLLKNLTKEKERDVLKILVLREWNALVMT</sequence>
<name>A0A915DIS8_9BILA</name>
<evidence type="ECO:0000256" key="4">
    <source>
        <dbReference type="ARBA" id="ARBA00023098"/>
    </source>
</evidence>
<comment type="similarity">
    <text evidence="1">Belongs to the H-rev107 family.</text>
</comment>
<dbReference type="AlphaFoldDB" id="A0A915DIS8"/>
<dbReference type="PANTHER" id="PTHR13943">
    <property type="entry name" value="HRAS-LIKE SUPPRESSOR - RELATED"/>
    <property type="match status" value="1"/>
</dbReference>
<keyword evidence="6" id="KW-1185">Reference proteome</keyword>
<dbReference type="GO" id="GO:0016410">
    <property type="term" value="F:N-acyltransferase activity"/>
    <property type="evidence" value="ECO:0007669"/>
    <property type="project" value="TreeGrafter"/>
</dbReference>
<dbReference type="Gene3D" id="3.90.1720.10">
    <property type="entry name" value="endopeptidase domain like (from Nostoc punctiforme)"/>
    <property type="match status" value="1"/>
</dbReference>
<evidence type="ECO:0000256" key="2">
    <source>
        <dbReference type="ARBA" id="ARBA00022679"/>
    </source>
</evidence>
<keyword evidence="2" id="KW-0808">Transferase</keyword>
<protein>
    <submittedName>
        <fullName evidence="7">LRAT domain-containing protein</fullName>
    </submittedName>
</protein>
<dbReference type="PROSITE" id="PS51934">
    <property type="entry name" value="LRAT"/>
    <property type="match status" value="1"/>
</dbReference>
<organism evidence="6 7">
    <name type="scientific">Ditylenchus dipsaci</name>
    <dbReference type="NCBI Taxonomy" id="166011"/>
    <lineage>
        <taxon>Eukaryota</taxon>
        <taxon>Metazoa</taxon>
        <taxon>Ecdysozoa</taxon>
        <taxon>Nematoda</taxon>
        <taxon>Chromadorea</taxon>
        <taxon>Rhabditida</taxon>
        <taxon>Tylenchina</taxon>
        <taxon>Tylenchomorpha</taxon>
        <taxon>Sphaerularioidea</taxon>
        <taxon>Anguinidae</taxon>
        <taxon>Anguininae</taxon>
        <taxon>Ditylenchus</taxon>
    </lineage>
</organism>
<feature type="domain" description="LRAT" evidence="5">
    <location>
        <begin position="99"/>
        <end position="207"/>
    </location>
</feature>
<dbReference type="PANTHER" id="PTHR13943:SF77">
    <property type="entry name" value="LRAT DOMAIN-CONTAINING PROTEIN"/>
    <property type="match status" value="1"/>
</dbReference>
<evidence type="ECO:0000256" key="1">
    <source>
        <dbReference type="ARBA" id="ARBA00007824"/>
    </source>
</evidence>
<dbReference type="WBParaSite" id="jg2048.2">
    <property type="protein sequence ID" value="jg2048.2"/>
    <property type="gene ID" value="jg2048"/>
</dbReference>
<dbReference type="InterPro" id="IPR051496">
    <property type="entry name" value="H-rev107_PLA/AT"/>
</dbReference>
<keyword evidence="4" id="KW-0443">Lipid metabolism</keyword>
<evidence type="ECO:0000259" key="5">
    <source>
        <dbReference type="PROSITE" id="PS51934"/>
    </source>
</evidence>
<dbReference type="GO" id="GO:0004623">
    <property type="term" value="F:phospholipase A2 activity"/>
    <property type="evidence" value="ECO:0007669"/>
    <property type="project" value="TreeGrafter"/>
</dbReference>
<dbReference type="Pfam" id="PF04970">
    <property type="entry name" value="LRAT"/>
    <property type="match status" value="1"/>
</dbReference>